<feature type="domain" description="VWFA" evidence="11">
    <location>
        <begin position="926"/>
        <end position="1101"/>
    </location>
</feature>
<dbReference type="InterPro" id="IPR002035">
    <property type="entry name" value="VWF_A"/>
</dbReference>
<dbReference type="PRINTS" id="PR00453">
    <property type="entry name" value="VWFADOMAIN"/>
</dbReference>
<sequence>MRVAVAFTAIIGLQLAYAAVTQPPVSCGNNPADIHFLLDSSGSVGSPNFQKQKDFVAKFADQFTIGPKNVQIGVTTFATTFHPQFYMNKYHDKASLVSAIKAVPYQSGNTHTAEALKWVDQHAFTTAAGDRPGVVNILIVMTDGQSGNPPQTVIEAAKLHGHNIRVFAIGIGNGIRRTELEKIASDNAHVFTVTNFDALSTLQAELKKTACKVDGVYSNYGGFSKCSKTCGGGTRHRDRTCTNPAPANGGKNCVGPARDTQPCNAQACPTLPPPTTTQIPTTTLKSCGTVPADIHFLLDASGSVGSSNYQKQKDFVAKFAESFTIGPQNVQIGVTTFSSQVHNQFFMNKYNSKAPLVSAIKAMPYQSGGTNTDTAIKYVDGNAFTKPHGDRDHVVNILIVMTDGQSAHPAQTAAEAKVLHGHNVKVFAIGIGNGIKRPELETIATDSAHVFTVSNFDALNTLQAELKKTACKVDGGWTKYGFWSPCSKTCGSGTHYRERTCSNPPPANGGRNCVGGARDTQPCCGVVPADIVFILDSSGSVGLPNFNKMLDFVKNMIKGFDIGPTGAHIGLVTFSSKPHNEFHLNKFNDKAKTTAGVTNIHYISGGTNTADALKYARTTSFLPANGARGNAAKIAIVITDGKSQSPPATAQEAQRLRDKGVTVFSVGVGAGPNLPELNSMATDPDNQHVFVVNNFDALTQIKGTLQQKACEVKATTMPPPVKNCGSKADIVFLLDSSGSVGSKDFTKMLGFVEGVVDKFTIGPNDIQVGVDTFQNSVKSEFNMNKYADKNAMKTAVKNIAYHSGGTNTGPAIKFMTDNSFSTAAGHRAGVPKIAVVITDGNSANRASTLAEAQKARASGMEVIAIGVGHGINQGELEGIASKPKSQFVYNAENFDVLNTLQASLSSKTCEVSTPQNATKDCGTVADIVFTLDSSGSVGKANFDKMLDFVKTMVKGFNVGQNKIRIGIQTFSNRAKVEFNLNKFADKQAVMTAIDHIPYVSGGTNTGTALKTMYTKMFTQANGDRPGIPNIGIVLTDGRSNNPVTTANEAKNLHKQNVDVFAVGIGKGISQTELNTIASDPDSAHVMTVDNFDKLQQITAGFQARTCQNIPPTAPAFVPTSKFYLDQKKYHNKAKILDFETDTYMYKSNPSKRNILIESPRPNLDPCQDKLSNCQQYGLSTCSDPNYSKWANENCERFCGFCTTQSPTLPPPCEDNPTIACTKFQASTCSSPDYKQWAHDNCRKYCGFCAPAAKGITGFYGTCSYQGKQYKQGETWSDGCAYDCTCDDASRGSYSCYNKCPAYYNLPPQCTLTKTVGKCCLEPVCNFNPTFQTTTGQNVANVNGINKCVYAGKSYFQSQTWQVGCEYECICDDAGAGLWSCQSRCPTYSNLPSICHLEQQPGQCCKTPKCEYNQQFGTFSGNGMISGKGSVLTMF</sequence>
<protein>
    <submittedName>
        <fullName evidence="13">Collagen, type VI, alpha</fullName>
    </submittedName>
</protein>
<dbReference type="Proteomes" id="UP000596742">
    <property type="component" value="Unassembled WGS sequence"/>
</dbReference>
<dbReference type="InterPro" id="IPR036383">
    <property type="entry name" value="TSP1_rpt_sf"/>
</dbReference>
<dbReference type="CDD" id="cd01450">
    <property type="entry name" value="vWFA_subfamily_ECM"/>
    <property type="match status" value="1"/>
</dbReference>
<accession>A0A8B6CFS9</accession>
<dbReference type="SMART" id="SM00327">
    <property type="entry name" value="VWA"/>
    <property type="match status" value="5"/>
</dbReference>
<name>A0A8B6CFS9_MYTGA</name>
<dbReference type="PROSITE" id="PS50234">
    <property type="entry name" value="VWFA"/>
    <property type="match status" value="5"/>
</dbReference>
<dbReference type="Pfam" id="PF01549">
    <property type="entry name" value="ShK"/>
    <property type="match status" value="2"/>
</dbReference>
<dbReference type="Pfam" id="PF00092">
    <property type="entry name" value="VWA"/>
    <property type="match status" value="5"/>
</dbReference>
<evidence type="ECO:0000256" key="4">
    <source>
        <dbReference type="ARBA" id="ARBA00022737"/>
    </source>
</evidence>
<dbReference type="SUPFAM" id="SSF53300">
    <property type="entry name" value="vWA-like"/>
    <property type="match status" value="5"/>
</dbReference>
<dbReference type="PANTHER" id="PTHR24020:SF20">
    <property type="entry name" value="PH DOMAIN-CONTAINING PROTEIN"/>
    <property type="match status" value="1"/>
</dbReference>
<evidence type="ECO:0000256" key="5">
    <source>
        <dbReference type="ARBA" id="ARBA00023157"/>
    </source>
</evidence>
<evidence type="ECO:0000259" key="12">
    <source>
        <dbReference type="PROSITE" id="PS51670"/>
    </source>
</evidence>
<keyword evidence="13" id="KW-0176">Collagen</keyword>
<feature type="domain" description="VWFA" evidence="11">
    <location>
        <begin position="33"/>
        <end position="206"/>
    </location>
</feature>
<keyword evidence="4" id="KW-0677">Repeat</keyword>
<dbReference type="Gene3D" id="1.10.10.1940">
    <property type="match status" value="1"/>
</dbReference>
<feature type="signal peptide" evidence="9">
    <location>
        <begin position="1"/>
        <end position="18"/>
    </location>
</feature>
<dbReference type="SMART" id="SM00254">
    <property type="entry name" value="ShKT"/>
    <property type="match status" value="2"/>
</dbReference>
<dbReference type="InterPro" id="IPR036465">
    <property type="entry name" value="vWFA_dom_sf"/>
</dbReference>
<dbReference type="FunFam" id="2.20.100.10:FF:000001">
    <property type="entry name" value="semaphorin-5A isoform X1"/>
    <property type="match status" value="2"/>
</dbReference>
<dbReference type="Pfam" id="PF00090">
    <property type="entry name" value="TSP_1"/>
    <property type="match status" value="2"/>
</dbReference>
<dbReference type="PROSITE" id="PS50092">
    <property type="entry name" value="TSP1"/>
    <property type="match status" value="2"/>
</dbReference>
<dbReference type="GO" id="GO:0005581">
    <property type="term" value="C:collagen trimer"/>
    <property type="evidence" value="ECO:0007669"/>
    <property type="project" value="UniProtKB-KW"/>
</dbReference>
<keyword evidence="5" id="KW-1015">Disulfide bond</keyword>
<feature type="region of interest" description="Disordered" evidence="8">
    <location>
        <begin position="232"/>
        <end position="253"/>
    </location>
</feature>
<evidence type="ECO:0000259" key="10">
    <source>
        <dbReference type="PROSITE" id="PS50184"/>
    </source>
</evidence>
<dbReference type="InterPro" id="IPR000884">
    <property type="entry name" value="TSP1_rpt"/>
</dbReference>
<evidence type="ECO:0000256" key="8">
    <source>
        <dbReference type="SAM" id="MobiDB-lite"/>
    </source>
</evidence>
<dbReference type="InterPro" id="IPR050525">
    <property type="entry name" value="ECM_Assembly_Org"/>
</dbReference>
<organism evidence="13 14">
    <name type="scientific">Mytilus galloprovincialis</name>
    <name type="common">Mediterranean mussel</name>
    <dbReference type="NCBI Taxonomy" id="29158"/>
    <lineage>
        <taxon>Eukaryota</taxon>
        <taxon>Metazoa</taxon>
        <taxon>Spiralia</taxon>
        <taxon>Lophotrochozoa</taxon>
        <taxon>Mollusca</taxon>
        <taxon>Bivalvia</taxon>
        <taxon>Autobranchia</taxon>
        <taxon>Pteriomorphia</taxon>
        <taxon>Mytilida</taxon>
        <taxon>Mytiloidea</taxon>
        <taxon>Mytilidae</taxon>
        <taxon>Mytilinae</taxon>
        <taxon>Mytilus</taxon>
    </lineage>
</organism>
<dbReference type="GO" id="GO:0005576">
    <property type="term" value="C:extracellular region"/>
    <property type="evidence" value="ECO:0007669"/>
    <property type="project" value="UniProtKB-SubCell"/>
</dbReference>
<proteinExistence type="predicted"/>
<feature type="domain" description="ShKT" evidence="12">
    <location>
        <begin position="1166"/>
        <end position="1201"/>
    </location>
</feature>
<evidence type="ECO:0000256" key="6">
    <source>
        <dbReference type="ARBA" id="ARBA00023180"/>
    </source>
</evidence>
<comment type="caution">
    <text evidence="13">The sequence shown here is derived from an EMBL/GenBank/DDBJ whole genome shotgun (WGS) entry which is preliminary data.</text>
</comment>
<feature type="domain" description="VWFA" evidence="11">
    <location>
        <begin position="729"/>
        <end position="904"/>
    </location>
</feature>
<keyword evidence="6" id="KW-0325">Glycoprotein</keyword>
<evidence type="ECO:0000256" key="1">
    <source>
        <dbReference type="ARBA" id="ARBA00004613"/>
    </source>
</evidence>
<dbReference type="OrthoDB" id="6132182at2759"/>
<dbReference type="FunFam" id="3.40.50.410:FF:000004">
    <property type="entry name" value="collagen alpha-6(VI) chain"/>
    <property type="match status" value="5"/>
</dbReference>
<evidence type="ECO:0000256" key="7">
    <source>
        <dbReference type="PROSITE-ProRule" id="PRU01005"/>
    </source>
</evidence>
<dbReference type="SMART" id="SM00214">
    <property type="entry name" value="VWC"/>
    <property type="match status" value="2"/>
</dbReference>
<feature type="domain" description="VWFA" evidence="11">
    <location>
        <begin position="293"/>
        <end position="466"/>
    </location>
</feature>
<feature type="domain" description="VWFC" evidence="10">
    <location>
        <begin position="1345"/>
        <end position="1410"/>
    </location>
</feature>
<dbReference type="PANTHER" id="PTHR24020">
    <property type="entry name" value="COLLAGEN ALPHA"/>
    <property type="match status" value="1"/>
</dbReference>
<dbReference type="SMART" id="SM00209">
    <property type="entry name" value="TSP1"/>
    <property type="match status" value="2"/>
</dbReference>
<dbReference type="InterPro" id="IPR001007">
    <property type="entry name" value="VWF_dom"/>
</dbReference>
<feature type="domain" description="VWFA" evidence="11">
    <location>
        <begin position="530"/>
        <end position="705"/>
    </location>
</feature>
<dbReference type="Gene3D" id="3.40.50.410">
    <property type="entry name" value="von Willebrand factor, type A domain"/>
    <property type="match status" value="5"/>
</dbReference>
<evidence type="ECO:0000256" key="3">
    <source>
        <dbReference type="ARBA" id="ARBA00022729"/>
    </source>
</evidence>
<dbReference type="PROSITE" id="PS51670">
    <property type="entry name" value="SHKT"/>
    <property type="match status" value="1"/>
</dbReference>
<dbReference type="PROSITE" id="PS50184">
    <property type="entry name" value="VWFC_2"/>
    <property type="match status" value="2"/>
</dbReference>
<dbReference type="InterPro" id="IPR003582">
    <property type="entry name" value="ShKT_dom"/>
</dbReference>
<reference evidence="13" key="1">
    <citation type="submission" date="2018-11" db="EMBL/GenBank/DDBJ databases">
        <authorList>
            <person name="Alioto T."/>
            <person name="Alioto T."/>
        </authorList>
    </citation>
    <scope>NUCLEOTIDE SEQUENCE</scope>
</reference>
<dbReference type="Gene3D" id="2.20.100.10">
    <property type="entry name" value="Thrombospondin type-1 (TSP1) repeat"/>
    <property type="match status" value="2"/>
</dbReference>
<feature type="chain" id="PRO_5032311471" evidence="9">
    <location>
        <begin position="19"/>
        <end position="1434"/>
    </location>
</feature>
<gene>
    <name evidence="13" type="ORF">MGAL_10B082815</name>
</gene>
<comment type="caution">
    <text evidence="7">Lacks conserved residue(s) required for the propagation of feature annotation.</text>
</comment>
<evidence type="ECO:0000313" key="14">
    <source>
        <dbReference type="Proteomes" id="UP000596742"/>
    </source>
</evidence>
<keyword evidence="3 9" id="KW-0732">Signal</keyword>
<dbReference type="CDD" id="cd01472">
    <property type="entry name" value="vWA_collagen"/>
    <property type="match status" value="2"/>
</dbReference>
<keyword evidence="14" id="KW-1185">Reference proteome</keyword>
<dbReference type="SUPFAM" id="SSF82895">
    <property type="entry name" value="TSP-1 type 1 repeat"/>
    <property type="match status" value="2"/>
</dbReference>
<keyword evidence="2" id="KW-0964">Secreted</keyword>
<evidence type="ECO:0000259" key="11">
    <source>
        <dbReference type="PROSITE" id="PS50234"/>
    </source>
</evidence>
<evidence type="ECO:0000313" key="13">
    <source>
        <dbReference type="EMBL" id="VDI03603.1"/>
    </source>
</evidence>
<evidence type="ECO:0000256" key="9">
    <source>
        <dbReference type="SAM" id="SignalP"/>
    </source>
</evidence>
<evidence type="ECO:0000256" key="2">
    <source>
        <dbReference type="ARBA" id="ARBA00022525"/>
    </source>
</evidence>
<feature type="domain" description="VWFC" evidence="10">
    <location>
        <begin position="1260"/>
        <end position="1325"/>
    </location>
</feature>
<dbReference type="EMBL" id="UYJE01001611">
    <property type="protein sequence ID" value="VDI03603.1"/>
    <property type="molecule type" value="Genomic_DNA"/>
</dbReference>
<comment type="subcellular location">
    <subcellularLocation>
        <location evidence="1">Secreted</location>
    </subcellularLocation>
</comment>